<dbReference type="Pfam" id="PF02519">
    <property type="entry name" value="Auxin_inducible"/>
    <property type="match status" value="1"/>
</dbReference>
<reference evidence="2 3" key="1">
    <citation type="journal article" date="2022" name="Cell">
        <title>Repeat-based holocentromeres influence genome architecture and karyotype evolution.</title>
        <authorList>
            <person name="Hofstatter P.G."/>
            <person name="Thangavel G."/>
            <person name="Lux T."/>
            <person name="Neumann P."/>
            <person name="Vondrak T."/>
            <person name="Novak P."/>
            <person name="Zhang M."/>
            <person name="Costa L."/>
            <person name="Castellani M."/>
            <person name="Scott A."/>
            <person name="Toegelov H."/>
            <person name="Fuchs J."/>
            <person name="Mata-Sucre Y."/>
            <person name="Dias Y."/>
            <person name="Vanzela A.L.L."/>
            <person name="Huettel B."/>
            <person name="Almeida C.C.S."/>
            <person name="Simkova H."/>
            <person name="Souza G."/>
            <person name="Pedrosa-Harand A."/>
            <person name="Macas J."/>
            <person name="Mayer K.F.X."/>
            <person name="Houben A."/>
            <person name="Marques A."/>
        </authorList>
    </citation>
    <scope>NUCLEOTIDE SEQUENCE [LARGE SCALE GENOMIC DNA]</scope>
    <source>
        <strain evidence="2">RhyTen1mFocal</strain>
    </source>
</reference>
<evidence type="ECO:0000313" key="2">
    <source>
        <dbReference type="EMBL" id="KAJ3686721.1"/>
    </source>
</evidence>
<dbReference type="AlphaFoldDB" id="A0AAD5Z4H0"/>
<organism evidence="2 3">
    <name type="scientific">Rhynchospora tenuis</name>
    <dbReference type="NCBI Taxonomy" id="198213"/>
    <lineage>
        <taxon>Eukaryota</taxon>
        <taxon>Viridiplantae</taxon>
        <taxon>Streptophyta</taxon>
        <taxon>Embryophyta</taxon>
        <taxon>Tracheophyta</taxon>
        <taxon>Spermatophyta</taxon>
        <taxon>Magnoliopsida</taxon>
        <taxon>Liliopsida</taxon>
        <taxon>Poales</taxon>
        <taxon>Cyperaceae</taxon>
        <taxon>Cyperoideae</taxon>
        <taxon>Rhynchosporeae</taxon>
        <taxon>Rhynchospora</taxon>
    </lineage>
</organism>
<dbReference type="InterPro" id="IPR003676">
    <property type="entry name" value="SAUR_fam"/>
</dbReference>
<comment type="caution">
    <text evidence="2">The sequence shown here is derived from an EMBL/GenBank/DDBJ whole genome shotgun (WGS) entry which is preliminary data.</text>
</comment>
<evidence type="ECO:0000313" key="3">
    <source>
        <dbReference type="Proteomes" id="UP001210211"/>
    </source>
</evidence>
<accession>A0AAD5Z4H0</accession>
<evidence type="ECO:0000256" key="1">
    <source>
        <dbReference type="ARBA" id="ARBA00006974"/>
    </source>
</evidence>
<dbReference type="GO" id="GO:0009733">
    <property type="term" value="P:response to auxin"/>
    <property type="evidence" value="ECO:0007669"/>
    <property type="project" value="InterPro"/>
</dbReference>
<keyword evidence="3" id="KW-1185">Reference proteome</keyword>
<dbReference type="PANTHER" id="PTHR31374">
    <property type="entry name" value="AUXIN-INDUCED PROTEIN-LIKE-RELATED"/>
    <property type="match status" value="1"/>
</dbReference>
<protein>
    <recommendedName>
        <fullName evidence="4">Small auxin up regulated protein</fullName>
    </recommendedName>
</protein>
<comment type="similarity">
    <text evidence="1">Belongs to the ARG7 family.</text>
</comment>
<name>A0AAD5Z4H0_9POAL</name>
<gene>
    <name evidence="2" type="ORF">LUZ61_015885</name>
</gene>
<dbReference type="Proteomes" id="UP001210211">
    <property type="component" value="Unassembled WGS sequence"/>
</dbReference>
<sequence>MLKKEKVPKGYVPILIGKEKEKERVLVHTKLLKHPCFLVLLELAVQEFGYDQKGILQIPCEVEQFMLVSAALKKGNS</sequence>
<evidence type="ECO:0008006" key="4">
    <source>
        <dbReference type="Google" id="ProtNLM"/>
    </source>
</evidence>
<proteinExistence type="inferred from homology"/>
<dbReference type="PANTHER" id="PTHR31374:SF198">
    <property type="entry name" value="AUXIN-RESPONSIVE PROTEIN SAUR72"/>
    <property type="match status" value="1"/>
</dbReference>
<dbReference type="EMBL" id="JAMRDG010000002">
    <property type="protein sequence ID" value="KAJ3686721.1"/>
    <property type="molecule type" value="Genomic_DNA"/>
</dbReference>